<reference evidence="1" key="1">
    <citation type="submission" date="2021-08" db="EMBL/GenBank/DDBJ databases">
        <title>The first chromosome-level gecko genome reveals the dynamic sex chromosomes of Neotropical dwarf geckos (Sphaerodactylidae: Sphaerodactylus).</title>
        <authorList>
            <person name="Pinto B.J."/>
            <person name="Keating S.E."/>
            <person name="Gamble T."/>
        </authorList>
    </citation>
    <scope>NUCLEOTIDE SEQUENCE</scope>
    <source>
        <strain evidence="1">TG3544</strain>
    </source>
</reference>
<name>A0ACB8F112_9SAUR</name>
<dbReference type="EMBL" id="CM037625">
    <property type="protein sequence ID" value="KAH7998715.1"/>
    <property type="molecule type" value="Genomic_DNA"/>
</dbReference>
<keyword evidence="2" id="KW-1185">Reference proteome</keyword>
<accession>A0ACB8F112</accession>
<organism evidence="1 2">
    <name type="scientific">Sphaerodactylus townsendi</name>
    <dbReference type="NCBI Taxonomy" id="933632"/>
    <lineage>
        <taxon>Eukaryota</taxon>
        <taxon>Metazoa</taxon>
        <taxon>Chordata</taxon>
        <taxon>Craniata</taxon>
        <taxon>Vertebrata</taxon>
        <taxon>Euteleostomi</taxon>
        <taxon>Lepidosauria</taxon>
        <taxon>Squamata</taxon>
        <taxon>Bifurcata</taxon>
        <taxon>Gekkota</taxon>
        <taxon>Sphaerodactylidae</taxon>
        <taxon>Sphaerodactylus</taxon>
    </lineage>
</organism>
<protein>
    <submittedName>
        <fullName evidence="1">Uncharacterized protein</fullName>
    </submittedName>
</protein>
<dbReference type="Proteomes" id="UP000827872">
    <property type="component" value="Linkage Group LG12"/>
</dbReference>
<proteinExistence type="predicted"/>
<gene>
    <name evidence="1" type="ORF">K3G42_019182</name>
</gene>
<sequence>MYSSPRESTHQQQDTASQQPGTLRGRSQMSKFTKSRLPVHGRSYIAPKFNFCPKHMSHEQVYQFIFLSRSKISKTECIRKHCKHNLIHGSPAILGVHNSSRRKA</sequence>
<comment type="caution">
    <text evidence="1">The sequence shown here is derived from an EMBL/GenBank/DDBJ whole genome shotgun (WGS) entry which is preliminary data.</text>
</comment>
<evidence type="ECO:0000313" key="2">
    <source>
        <dbReference type="Proteomes" id="UP000827872"/>
    </source>
</evidence>
<evidence type="ECO:0000313" key="1">
    <source>
        <dbReference type="EMBL" id="KAH7998715.1"/>
    </source>
</evidence>